<evidence type="ECO:0000313" key="1">
    <source>
        <dbReference type="EMBL" id="KND97690.1"/>
    </source>
</evidence>
<name>A0A0L0NVF2_CANAR</name>
<comment type="caution">
    <text evidence="1">The sequence shown here is derived from an EMBL/GenBank/DDBJ whole genome shotgun (WGS) entry which is preliminary data.</text>
</comment>
<dbReference type="VEuPathDB" id="FungiDB:QG37_06094"/>
<protein>
    <submittedName>
        <fullName evidence="1">Uncharacterized protein</fullName>
    </submittedName>
</protein>
<reference evidence="2" key="1">
    <citation type="journal article" date="2015" name="BMC Genomics">
        <title>Draft genome of a commonly misdiagnosed multidrug resistant pathogen Candida auris.</title>
        <authorList>
            <person name="Chatterjee S."/>
            <person name="Alampalli S.V."/>
            <person name="Nageshan R.K."/>
            <person name="Chettiar S.T."/>
            <person name="Joshi S."/>
            <person name="Tatu U.S."/>
        </authorList>
    </citation>
    <scope>NUCLEOTIDE SEQUENCE [LARGE SCALE GENOMIC DNA]</scope>
    <source>
        <strain evidence="2">6684</strain>
    </source>
</reference>
<evidence type="ECO:0000313" key="2">
    <source>
        <dbReference type="Proteomes" id="UP000037122"/>
    </source>
</evidence>
<organism evidence="1 2">
    <name type="scientific">Candidozyma auris</name>
    <name type="common">Yeast</name>
    <name type="synonym">Candida auris</name>
    <dbReference type="NCBI Taxonomy" id="498019"/>
    <lineage>
        <taxon>Eukaryota</taxon>
        <taxon>Fungi</taxon>
        <taxon>Dikarya</taxon>
        <taxon>Ascomycota</taxon>
        <taxon>Saccharomycotina</taxon>
        <taxon>Pichiomycetes</taxon>
        <taxon>Metschnikowiaceae</taxon>
        <taxon>Candidozyma</taxon>
    </lineage>
</organism>
<gene>
    <name evidence="1" type="ORF">QG37_06094</name>
</gene>
<dbReference type="Proteomes" id="UP000037122">
    <property type="component" value="Unassembled WGS sequence"/>
</dbReference>
<accession>A0A0L0NVF2</accession>
<dbReference type="EMBL" id="LGST01000041">
    <property type="protein sequence ID" value="KND97690.1"/>
    <property type="molecule type" value="Genomic_DNA"/>
</dbReference>
<dbReference type="AlphaFoldDB" id="A0A0L0NVF2"/>
<sequence>MCRYELRAVDTTLFSFIKHQAFVITLSRRWEAQTMKLFGILLKAEELPLSGPRQNLFIPCAILQPMLGGSNTFINTIDEDR</sequence>
<proteinExistence type="predicted"/>